<dbReference type="Gene3D" id="2.120.10.80">
    <property type="entry name" value="Kelch-type beta propeller"/>
    <property type="match status" value="1"/>
</dbReference>
<dbReference type="GeneID" id="31363751"/>
<dbReference type="InParanoid" id="D3BHQ8"/>
<name>D3BHQ8_HETP5</name>
<proteinExistence type="predicted"/>
<feature type="region of interest" description="Disordered" evidence="1">
    <location>
        <begin position="540"/>
        <end position="564"/>
    </location>
</feature>
<organism evidence="2 3">
    <name type="scientific">Heterostelium pallidum (strain ATCC 26659 / Pp 5 / PN500)</name>
    <name type="common">Cellular slime mold</name>
    <name type="synonym">Polysphondylium pallidum</name>
    <dbReference type="NCBI Taxonomy" id="670386"/>
    <lineage>
        <taxon>Eukaryota</taxon>
        <taxon>Amoebozoa</taxon>
        <taxon>Evosea</taxon>
        <taxon>Eumycetozoa</taxon>
        <taxon>Dictyostelia</taxon>
        <taxon>Acytosteliales</taxon>
        <taxon>Acytosteliaceae</taxon>
        <taxon>Heterostelium</taxon>
    </lineage>
</organism>
<accession>D3BHQ8</accession>
<comment type="caution">
    <text evidence="2">The sequence shown here is derived from an EMBL/GenBank/DDBJ whole genome shotgun (WGS) entry which is preliminary data.</text>
</comment>
<dbReference type="AlphaFoldDB" id="D3BHQ8"/>
<keyword evidence="3" id="KW-1185">Reference proteome</keyword>
<dbReference type="RefSeq" id="XP_020430932.1">
    <property type="nucleotide sequence ID" value="XM_020579093.1"/>
</dbReference>
<dbReference type="SUPFAM" id="SSF117281">
    <property type="entry name" value="Kelch motif"/>
    <property type="match status" value="1"/>
</dbReference>
<evidence type="ECO:0000313" key="3">
    <source>
        <dbReference type="Proteomes" id="UP000001396"/>
    </source>
</evidence>
<sequence>MCSACILEHCEQQPDHITHCLHITKIKLLLDNIIDNIGESSSNNENTESEFIKSTKSIWKSLKASTSRYQSLSAKENEIKQYFEQLHQYLVIEEHKLKKDIINDKDKIINQIDNSLNNLKYLVNIININNKLNCSSDDNNDNDSADNGYDSQSIIEDTTDLYSITTIMQSITTSLSLQSFILDNNQTLFKYDKNNNYFNIDELLKQHHNDSSSLLLDIIHKYNNQYNKTTEVTDSNKNHSTYELSIKQFDFNQLNSMINQTIKIDKIETSIQSTSPTKANKNDISAQSSPIKTITTTNNNENKSSYIFTTHILKGATLIDISNNNSIEQFNFDYDFYCTYQSIISIGEHIYIFGGMKNSNKWMKFSIRSKSVEYIGKMEGIDGDFGISVCYDGQDHIYLVNGFGTNRIDRFNITTMQFERYHKLPEDYGHSLISTMIFKGLLYAISYDKNLVFQFDLTSKTIKNHHQIDIKAHTACHDNNGNFYIYDNIIRRFIKYNVENQKTIKLSTIPAKQGDVYLMYHRESSTSSYIYSFGGVNKREKSTNKREKSTNKREKSTNPYKTTGVNKSRNSITYSLKTGTCGRPTPIHSLTPRTFQVVTRFDWTIEDAYQLVRRKDNITTLASLVFNQIWKFYCKSYFGGTPLHENNLLSDESIINEYVQHISVKKLIINISITINLQIMEKFLIVHYVRSQDNWSLVESKDVQQKSEKQDRIKIYIVYVYLIKLFHEKIHRVFGSKKVSFHITIMNSYEILSSNSKHIKFLNLMTSEMYCTVVEYTKIS</sequence>
<feature type="compositionally biased region" description="Basic and acidic residues" evidence="1">
    <location>
        <begin position="540"/>
        <end position="556"/>
    </location>
</feature>
<evidence type="ECO:0000256" key="1">
    <source>
        <dbReference type="SAM" id="MobiDB-lite"/>
    </source>
</evidence>
<reference evidence="2 3" key="1">
    <citation type="journal article" date="2011" name="Genome Res.">
        <title>Phylogeny-wide analysis of social amoeba genomes highlights ancient origins for complex intercellular communication.</title>
        <authorList>
            <person name="Heidel A.J."/>
            <person name="Lawal H.M."/>
            <person name="Felder M."/>
            <person name="Schilde C."/>
            <person name="Helps N.R."/>
            <person name="Tunggal B."/>
            <person name="Rivero F."/>
            <person name="John U."/>
            <person name="Schleicher M."/>
            <person name="Eichinger L."/>
            <person name="Platzer M."/>
            <person name="Noegel A.A."/>
            <person name="Schaap P."/>
            <person name="Gloeckner G."/>
        </authorList>
    </citation>
    <scope>NUCLEOTIDE SEQUENCE [LARGE SCALE GENOMIC DNA]</scope>
    <source>
        <strain evidence="3">ATCC 26659 / Pp 5 / PN500</strain>
    </source>
</reference>
<dbReference type="InterPro" id="IPR015915">
    <property type="entry name" value="Kelch-typ_b-propeller"/>
</dbReference>
<dbReference type="Proteomes" id="UP000001396">
    <property type="component" value="Unassembled WGS sequence"/>
</dbReference>
<gene>
    <name evidence="2" type="ORF">PPL_08271</name>
</gene>
<dbReference type="EMBL" id="ADBJ01000037">
    <property type="protein sequence ID" value="EFA78808.1"/>
    <property type="molecule type" value="Genomic_DNA"/>
</dbReference>
<evidence type="ECO:0000313" key="2">
    <source>
        <dbReference type="EMBL" id="EFA78808.1"/>
    </source>
</evidence>
<protein>
    <submittedName>
        <fullName evidence="2">Uncharacterized protein</fullName>
    </submittedName>
</protein>